<sequence length="258" mass="27391">MEFSELSRPWRAPSHSNPRGGLLLCHGFTGSPQSMRPWAEDHAERGWDVDLPLLPGHASTWQELSRTPWGAWYSHVRDAARELSDVHGPIAVGGLSMGGALSLLLAADPALRGRVAALVLVNPGLSLPPVAALSGLIAPVVPTLPGIDSDIAAEGVTEEGYGRLPVRAVGEVRKLFSKARKSLGAVEVPVLLATSREDHTVPAKDSRAIAAGVAGPVERLPLLRSHHVATLDHDAPLIFETSARFLDQHVPRPAAQDA</sequence>
<feature type="active site" description="Nucleophile" evidence="1">
    <location>
        <position position="96"/>
    </location>
</feature>
<reference evidence="5 6" key="1">
    <citation type="journal article" date="2013" name="Genome Announc.">
        <title>Draft genome sequence of an Actinobacterium, Brachybacterium muris strain UCD-AY4.</title>
        <authorList>
            <person name="Lo J.R."/>
            <person name="Lang J.M."/>
            <person name="Darling A.E."/>
            <person name="Eisen J.A."/>
            <person name="Coil D.A."/>
        </authorList>
    </citation>
    <scope>NUCLEOTIDE SEQUENCE [LARGE SCALE GENOMIC DNA]</scope>
    <source>
        <strain evidence="5 6">UCD-AY4</strain>
    </source>
</reference>
<dbReference type="Pfam" id="PF12146">
    <property type="entry name" value="Hydrolase_4"/>
    <property type="match status" value="1"/>
</dbReference>
<feature type="active site" description="Charge relay system" evidence="1">
    <location>
        <position position="198"/>
    </location>
</feature>
<dbReference type="AlphaFoldDB" id="A0A022KS77"/>
<evidence type="ECO:0000256" key="2">
    <source>
        <dbReference type="PIRSR" id="PIRSR017388-2"/>
    </source>
</evidence>
<dbReference type="OrthoDB" id="9786110at2"/>
<evidence type="ECO:0000256" key="1">
    <source>
        <dbReference type="PIRSR" id="PIRSR017388-1"/>
    </source>
</evidence>
<dbReference type="RefSeq" id="WP_017823673.1">
    <property type="nucleotide sequence ID" value="NZ_AORC01000014.1"/>
</dbReference>
<dbReference type="InterPro" id="IPR012354">
    <property type="entry name" value="Esterase_lipase"/>
</dbReference>
<keyword evidence="6" id="KW-1185">Reference proteome</keyword>
<feature type="site" description="Important for substrate specificity" evidence="3">
    <location>
        <position position="147"/>
    </location>
</feature>
<dbReference type="ESTHER" id="9mico-a0a022ks77">
    <property type="family name" value="CarbLipBact_2"/>
</dbReference>
<proteinExistence type="predicted"/>
<dbReference type="InterPro" id="IPR029058">
    <property type="entry name" value="AB_hydrolase_fold"/>
</dbReference>
<feature type="active site" description="Charge relay system" evidence="1">
    <location>
        <position position="227"/>
    </location>
</feature>
<gene>
    <name evidence="5" type="ORF">D641_0111590</name>
</gene>
<dbReference type="HOGENOM" id="CLU_076594_0_1_11"/>
<dbReference type="STRING" id="1249481.D641_0111590"/>
<comment type="caution">
    <text evidence="5">The sequence shown here is derived from an EMBL/GenBank/DDBJ whole genome shotgun (WGS) entry which is preliminary data.</text>
</comment>
<dbReference type="GO" id="GO:0052689">
    <property type="term" value="F:carboxylic ester hydrolase activity"/>
    <property type="evidence" value="ECO:0007669"/>
    <property type="project" value="InterPro"/>
</dbReference>
<dbReference type="PIRSF" id="PIRSF017388">
    <property type="entry name" value="Esterase_lipase"/>
    <property type="match status" value="1"/>
</dbReference>
<evidence type="ECO:0000259" key="4">
    <source>
        <dbReference type="Pfam" id="PF12146"/>
    </source>
</evidence>
<dbReference type="Proteomes" id="UP000019754">
    <property type="component" value="Unassembled WGS sequence"/>
</dbReference>
<dbReference type="SUPFAM" id="SSF53474">
    <property type="entry name" value="alpha/beta-Hydrolases"/>
    <property type="match status" value="1"/>
</dbReference>
<feature type="binding site" evidence="2">
    <location>
        <position position="97"/>
    </location>
    <ligand>
        <name>substrate</name>
    </ligand>
</feature>
<feature type="binding site" evidence="2">
    <location>
        <position position="28"/>
    </location>
    <ligand>
        <name>substrate</name>
    </ligand>
</feature>
<protein>
    <submittedName>
        <fullName evidence="5">Esterase</fullName>
    </submittedName>
</protein>
<accession>A0A022KS77</accession>
<name>A0A022KS77_9MICO</name>
<organism evidence="5 6">
    <name type="scientific">Brachybacterium muris UCD-AY4</name>
    <dbReference type="NCBI Taxonomy" id="1249481"/>
    <lineage>
        <taxon>Bacteria</taxon>
        <taxon>Bacillati</taxon>
        <taxon>Actinomycetota</taxon>
        <taxon>Actinomycetes</taxon>
        <taxon>Micrococcales</taxon>
        <taxon>Dermabacteraceae</taxon>
        <taxon>Brachybacterium</taxon>
    </lineage>
</organism>
<dbReference type="InterPro" id="IPR022742">
    <property type="entry name" value="Hydrolase_4"/>
</dbReference>
<evidence type="ECO:0000313" key="5">
    <source>
        <dbReference type="EMBL" id="EYT48539.1"/>
    </source>
</evidence>
<evidence type="ECO:0000313" key="6">
    <source>
        <dbReference type="Proteomes" id="UP000019754"/>
    </source>
</evidence>
<dbReference type="EMBL" id="AORC01000014">
    <property type="protein sequence ID" value="EYT48539.1"/>
    <property type="molecule type" value="Genomic_DNA"/>
</dbReference>
<evidence type="ECO:0000256" key="3">
    <source>
        <dbReference type="PIRSR" id="PIRSR017388-3"/>
    </source>
</evidence>
<feature type="domain" description="Serine aminopeptidase S33" evidence="4">
    <location>
        <begin position="17"/>
        <end position="215"/>
    </location>
</feature>
<dbReference type="Gene3D" id="3.40.50.1820">
    <property type="entry name" value="alpha/beta hydrolase"/>
    <property type="match status" value="1"/>
</dbReference>